<name>A0A1Y2E3Q8_9PEZI</name>
<dbReference type="STRING" id="1141098.A0A1Y2E3Q8"/>
<dbReference type="SUPFAM" id="SSF47616">
    <property type="entry name" value="GST C-terminal domain-like"/>
    <property type="match status" value="1"/>
</dbReference>
<dbReference type="InterPro" id="IPR004046">
    <property type="entry name" value="GST_C"/>
</dbReference>
<feature type="domain" description="GST N-terminal" evidence="2">
    <location>
        <begin position="1"/>
        <end position="86"/>
    </location>
</feature>
<dbReference type="Pfam" id="PF00043">
    <property type="entry name" value="GST_C"/>
    <property type="match status" value="1"/>
</dbReference>
<dbReference type="GO" id="GO:0016740">
    <property type="term" value="F:transferase activity"/>
    <property type="evidence" value="ECO:0007669"/>
    <property type="project" value="UniProtKB-KW"/>
</dbReference>
<dbReference type="InterPro" id="IPR036282">
    <property type="entry name" value="Glutathione-S-Trfase_C_sf"/>
</dbReference>
<dbReference type="PROSITE" id="PS50405">
    <property type="entry name" value="GST_CTER"/>
    <property type="match status" value="1"/>
</dbReference>
<dbReference type="AlphaFoldDB" id="A0A1Y2E3Q8"/>
<dbReference type="PANTHER" id="PTHR44051">
    <property type="entry name" value="GLUTATHIONE S-TRANSFERASE-RELATED"/>
    <property type="match status" value="1"/>
</dbReference>
<dbReference type="Gene3D" id="1.20.1050.10">
    <property type="match status" value="1"/>
</dbReference>
<evidence type="ECO:0000313" key="4">
    <source>
        <dbReference type="EMBL" id="ORY66193.1"/>
    </source>
</evidence>
<dbReference type="SFLD" id="SFLDS00019">
    <property type="entry name" value="Glutathione_Transferase_(cytos"/>
    <property type="match status" value="1"/>
</dbReference>
<evidence type="ECO:0000313" key="5">
    <source>
        <dbReference type="Proteomes" id="UP000193689"/>
    </source>
</evidence>
<dbReference type="PROSITE" id="PS50404">
    <property type="entry name" value="GST_NTER"/>
    <property type="match status" value="1"/>
</dbReference>
<accession>A0A1Y2E3Q8</accession>
<comment type="similarity">
    <text evidence="1">Belongs to the GST superfamily.</text>
</comment>
<dbReference type="SFLD" id="SFLDG01150">
    <property type="entry name" value="Main.1:_Beta-like"/>
    <property type="match status" value="1"/>
</dbReference>
<dbReference type="InterPro" id="IPR040079">
    <property type="entry name" value="Glutathione_S-Trfase"/>
</dbReference>
<comment type="caution">
    <text evidence="4">The sequence shown here is derived from an EMBL/GenBank/DDBJ whole genome shotgun (WGS) entry which is preliminary data.</text>
</comment>
<organism evidence="4 5">
    <name type="scientific">Pseudomassariella vexata</name>
    <dbReference type="NCBI Taxonomy" id="1141098"/>
    <lineage>
        <taxon>Eukaryota</taxon>
        <taxon>Fungi</taxon>
        <taxon>Dikarya</taxon>
        <taxon>Ascomycota</taxon>
        <taxon>Pezizomycotina</taxon>
        <taxon>Sordariomycetes</taxon>
        <taxon>Xylariomycetidae</taxon>
        <taxon>Amphisphaeriales</taxon>
        <taxon>Pseudomassariaceae</taxon>
        <taxon>Pseudomassariella</taxon>
    </lineage>
</organism>
<sequence length="242" mass="27561">MSLEVYHLQLSQSERIVWLLEEMQVPYDLKVFKRDPTTGLAPKELKEINPMGTAPYIRDTTTSPPACISESSAIMAYILEVYGSRASGSRMLRTPDDPSYAQYLQWFHYANGSLQPAISRQMIFNLSGVEQTDKVKFWRGQLEAQLKFIDDHLAQNKWFAGNAASAADCMIMFTLSTMRGFMPLDLGPHKNILRWMADVAERPAYKRAMEKGDDGMEPMIKAKERRFTQFPSFREAIAGAED</sequence>
<dbReference type="InParanoid" id="A0A1Y2E3Q8"/>
<dbReference type="InterPro" id="IPR010987">
    <property type="entry name" value="Glutathione-S-Trfase_C-like"/>
</dbReference>
<dbReference type="PANTHER" id="PTHR44051:SF9">
    <property type="entry name" value="GLUTATHIONE S-TRANSFERASE 1"/>
    <property type="match status" value="1"/>
</dbReference>
<protein>
    <submittedName>
        <fullName evidence="4">Glutathione S-transferase</fullName>
    </submittedName>
</protein>
<proteinExistence type="inferred from homology"/>
<dbReference type="Pfam" id="PF13409">
    <property type="entry name" value="GST_N_2"/>
    <property type="match status" value="1"/>
</dbReference>
<dbReference type="OrthoDB" id="2309723at2759"/>
<dbReference type="GeneID" id="63776183"/>
<gene>
    <name evidence="4" type="ORF">BCR38DRAFT_429519</name>
</gene>
<evidence type="ECO:0000256" key="1">
    <source>
        <dbReference type="ARBA" id="ARBA00007409"/>
    </source>
</evidence>
<evidence type="ECO:0000259" key="3">
    <source>
        <dbReference type="PROSITE" id="PS50405"/>
    </source>
</evidence>
<feature type="domain" description="GST C-terminal" evidence="3">
    <location>
        <begin position="96"/>
        <end position="230"/>
    </location>
</feature>
<dbReference type="RefSeq" id="XP_040717157.1">
    <property type="nucleotide sequence ID" value="XM_040859971.1"/>
</dbReference>
<dbReference type="SUPFAM" id="SSF52833">
    <property type="entry name" value="Thioredoxin-like"/>
    <property type="match status" value="1"/>
</dbReference>
<dbReference type="Proteomes" id="UP000193689">
    <property type="component" value="Unassembled WGS sequence"/>
</dbReference>
<reference evidence="4 5" key="1">
    <citation type="submission" date="2016-07" db="EMBL/GenBank/DDBJ databases">
        <title>Pervasive Adenine N6-methylation of Active Genes in Fungi.</title>
        <authorList>
            <consortium name="DOE Joint Genome Institute"/>
            <person name="Mondo S.J."/>
            <person name="Dannebaum R.O."/>
            <person name="Kuo R.C."/>
            <person name="Labutti K."/>
            <person name="Haridas S."/>
            <person name="Kuo A."/>
            <person name="Salamov A."/>
            <person name="Ahrendt S.R."/>
            <person name="Lipzen A."/>
            <person name="Sullivan W."/>
            <person name="Andreopoulos W.B."/>
            <person name="Clum A."/>
            <person name="Lindquist E."/>
            <person name="Daum C."/>
            <person name="Ramamoorthy G.K."/>
            <person name="Gryganskyi A."/>
            <person name="Culley D."/>
            <person name="Magnuson J.K."/>
            <person name="James T.Y."/>
            <person name="O'Malley M.A."/>
            <person name="Stajich J.E."/>
            <person name="Spatafora J.W."/>
            <person name="Visel A."/>
            <person name="Grigoriev I.V."/>
        </authorList>
    </citation>
    <scope>NUCLEOTIDE SEQUENCE [LARGE SCALE GENOMIC DNA]</scope>
    <source>
        <strain evidence="4 5">CBS 129021</strain>
    </source>
</reference>
<keyword evidence="5" id="KW-1185">Reference proteome</keyword>
<dbReference type="InterPro" id="IPR004045">
    <property type="entry name" value="Glutathione_S-Trfase_N"/>
</dbReference>
<dbReference type="InterPro" id="IPR036249">
    <property type="entry name" value="Thioredoxin-like_sf"/>
</dbReference>
<keyword evidence="4" id="KW-0808">Transferase</keyword>
<dbReference type="EMBL" id="MCFJ01000005">
    <property type="protein sequence ID" value="ORY66193.1"/>
    <property type="molecule type" value="Genomic_DNA"/>
</dbReference>
<dbReference type="CDD" id="cd03046">
    <property type="entry name" value="GST_N_GTT1_like"/>
    <property type="match status" value="1"/>
</dbReference>
<evidence type="ECO:0000259" key="2">
    <source>
        <dbReference type="PROSITE" id="PS50404"/>
    </source>
</evidence>
<dbReference type="Gene3D" id="3.40.30.10">
    <property type="entry name" value="Glutaredoxin"/>
    <property type="match status" value="1"/>
</dbReference>
<dbReference type="SFLD" id="SFLDG00358">
    <property type="entry name" value="Main_(cytGST)"/>
    <property type="match status" value="1"/>
</dbReference>